<organism evidence="2 3">
    <name type="scientific">Gordonia iterans</name>
    <dbReference type="NCBI Taxonomy" id="1004901"/>
    <lineage>
        <taxon>Bacteria</taxon>
        <taxon>Bacillati</taxon>
        <taxon>Actinomycetota</taxon>
        <taxon>Actinomycetes</taxon>
        <taxon>Mycobacteriales</taxon>
        <taxon>Gordoniaceae</taxon>
        <taxon>Gordonia</taxon>
    </lineage>
</organism>
<name>A0A2S0KJ99_9ACTN</name>
<evidence type="ECO:0008006" key="4">
    <source>
        <dbReference type="Google" id="ProtNLM"/>
    </source>
</evidence>
<dbReference type="OrthoDB" id="4377927at2"/>
<evidence type="ECO:0000313" key="3">
    <source>
        <dbReference type="Proteomes" id="UP000239814"/>
    </source>
</evidence>
<feature type="transmembrane region" description="Helical" evidence="1">
    <location>
        <begin position="116"/>
        <end position="136"/>
    </location>
</feature>
<evidence type="ECO:0000313" key="2">
    <source>
        <dbReference type="EMBL" id="AVM01721.1"/>
    </source>
</evidence>
<feature type="transmembrane region" description="Helical" evidence="1">
    <location>
        <begin position="63"/>
        <end position="82"/>
    </location>
</feature>
<dbReference type="RefSeq" id="WP_105943424.1">
    <property type="nucleotide sequence ID" value="NZ_CP027433.1"/>
</dbReference>
<dbReference type="KEGG" id="git:C6V83_17115"/>
<keyword evidence="3" id="KW-1185">Reference proteome</keyword>
<feature type="transmembrane region" description="Helical" evidence="1">
    <location>
        <begin position="89"/>
        <end position="110"/>
    </location>
</feature>
<keyword evidence="1" id="KW-0472">Membrane</keyword>
<dbReference type="Proteomes" id="UP000239814">
    <property type="component" value="Chromosome"/>
</dbReference>
<accession>A0A2S0KJ99</accession>
<dbReference type="AlphaFoldDB" id="A0A2S0KJ99"/>
<proteinExistence type="predicted"/>
<sequence length="152" mass="15778">MEDCVRGIRIAWLVTALVAMLYAAWTAFGPAESASMACGKFGALEMPNAPADATCNSPLCYAVGVWPLVVIGLALGGPPMIAAPALRAWVSWAVVVTLGVVALLGVVQWPVVWGQLMFAIPLLVVAVIVASLQVVLAQYDAGRTAVGECAKL</sequence>
<protein>
    <recommendedName>
        <fullName evidence="4">ABC transporter permease</fullName>
    </recommendedName>
</protein>
<evidence type="ECO:0000256" key="1">
    <source>
        <dbReference type="SAM" id="Phobius"/>
    </source>
</evidence>
<reference evidence="2 3" key="1">
    <citation type="submission" date="2018-03" db="EMBL/GenBank/DDBJ databases">
        <title>Characteristics and genome of n-alkane degrading marine bacteria Gordonia iterans isolated from crude oil contaminated in Tae-an, South Korea.</title>
        <authorList>
            <person name="Lee S.-S."/>
            <person name="Kim H."/>
        </authorList>
    </citation>
    <scope>NUCLEOTIDE SEQUENCE [LARGE SCALE GENOMIC DNA]</scope>
    <source>
        <strain evidence="2 3">Co17</strain>
    </source>
</reference>
<keyword evidence="1" id="KW-0812">Transmembrane</keyword>
<gene>
    <name evidence="2" type="ORF">C6V83_17115</name>
</gene>
<keyword evidence="1" id="KW-1133">Transmembrane helix</keyword>
<dbReference type="EMBL" id="CP027433">
    <property type="protein sequence ID" value="AVM01721.1"/>
    <property type="molecule type" value="Genomic_DNA"/>
</dbReference>